<gene>
    <name evidence="1" type="ORF">G3580_00595</name>
</gene>
<dbReference type="EMBL" id="CP048836">
    <property type="protein sequence ID" value="QID16250.1"/>
    <property type="molecule type" value="Genomic_DNA"/>
</dbReference>
<dbReference type="Pfam" id="PF14518">
    <property type="entry name" value="Haem_oxygenas_2"/>
    <property type="match status" value="1"/>
</dbReference>
<organism evidence="1 2">
    <name type="scientific">Nitrogeniibacter mangrovi</name>
    <dbReference type="NCBI Taxonomy" id="2016596"/>
    <lineage>
        <taxon>Bacteria</taxon>
        <taxon>Pseudomonadati</taxon>
        <taxon>Pseudomonadota</taxon>
        <taxon>Betaproteobacteria</taxon>
        <taxon>Rhodocyclales</taxon>
        <taxon>Zoogloeaceae</taxon>
        <taxon>Nitrogeniibacter</taxon>
    </lineage>
</organism>
<dbReference type="InterPro" id="IPR016084">
    <property type="entry name" value="Haem_Oase-like_multi-hlx"/>
</dbReference>
<protein>
    <submittedName>
        <fullName evidence="1">Iron-containing redox enzyme family protein</fullName>
    </submittedName>
</protein>
<evidence type="ECO:0000313" key="2">
    <source>
        <dbReference type="Proteomes" id="UP000501991"/>
    </source>
</evidence>
<dbReference type="SUPFAM" id="SSF48613">
    <property type="entry name" value="Heme oxygenase-like"/>
    <property type="match status" value="1"/>
</dbReference>
<dbReference type="AlphaFoldDB" id="A0A6C1B1M3"/>
<dbReference type="SMART" id="SM01236">
    <property type="entry name" value="Haem_oxygenase_2"/>
    <property type="match status" value="1"/>
</dbReference>
<keyword evidence="2" id="KW-1185">Reference proteome</keyword>
<sequence length="219" mass="24416">MSFYERLQQDTRVHREALHATPLIRSAMAGEVTRTQYIAFLTRAYHHVKHTVPLLMACGARLDDEHEWLRAAVAHYIEEEIGHHEWILSDITAAGGDARAVRLGSPDPDTELMVAYAYDTVMRGNPVGLFGMVYVLEGTSVSLACQVASVLRHALDLPHQAFTYLNSHGSLDREHIGDFERLVNQLDNKADRDAVVHSARMFFPLYANVLGNVGQAVPA</sequence>
<dbReference type="RefSeq" id="WP_173763418.1">
    <property type="nucleotide sequence ID" value="NZ_CP048836.1"/>
</dbReference>
<dbReference type="Proteomes" id="UP000501991">
    <property type="component" value="Chromosome"/>
</dbReference>
<name>A0A6C1B1M3_9RHOO</name>
<reference evidence="1 2" key="1">
    <citation type="submission" date="2020-02" db="EMBL/GenBank/DDBJ databases">
        <title>Nitrogenibacter mangrovi gen. nov., sp. nov. isolated from mangrove sediment, a denitrifying betaproteobacterium.</title>
        <authorList>
            <person name="Liao H."/>
            <person name="Tian Y."/>
        </authorList>
    </citation>
    <scope>NUCLEOTIDE SEQUENCE [LARGE SCALE GENOMIC DNA]</scope>
    <source>
        <strain evidence="1 2">M9-3-2</strain>
    </source>
</reference>
<dbReference type="KEGG" id="azq:G3580_00595"/>
<evidence type="ECO:0000313" key="1">
    <source>
        <dbReference type="EMBL" id="QID16250.1"/>
    </source>
</evidence>
<proteinExistence type="predicted"/>
<accession>A0A6C1B1M3</accession>
<dbReference type="Gene3D" id="1.20.910.10">
    <property type="entry name" value="Heme oxygenase-like"/>
    <property type="match status" value="1"/>
</dbReference>